<dbReference type="Gene3D" id="3.40.1190.20">
    <property type="match status" value="1"/>
</dbReference>
<comment type="similarity">
    <text evidence="18">Belongs to the NnrE/AIBP family.</text>
</comment>
<feature type="binding site" evidence="18">
    <location>
        <begin position="64"/>
        <end position="68"/>
    </location>
    <ligand>
        <name>(6S)-NADPHX</name>
        <dbReference type="ChEBI" id="CHEBI:64076"/>
    </ligand>
</feature>
<proteinExistence type="inferred from homology"/>
<dbReference type="GO" id="GO:0052856">
    <property type="term" value="F:NAD(P)HX epimerase activity"/>
    <property type="evidence" value="ECO:0007669"/>
    <property type="project" value="UniProtKB-UniRule"/>
</dbReference>
<dbReference type="GO" id="GO:0052855">
    <property type="term" value="F:ADP-dependent NAD(P)H-hydrate dehydratase activity"/>
    <property type="evidence" value="ECO:0007669"/>
    <property type="project" value="UniProtKB-UniRule"/>
</dbReference>
<dbReference type="PIRSF" id="PIRSF017184">
    <property type="entry name" value="Nnr"/>
    <property type="match status" value="1"/>
</dbReference>
<dbReference type="SUPFAM" id="SSF64153">
    <property type="entry name" value="YjeF N-terminal domain-like"/>
    <property type="match status" value="1"/>
</dbReference>
<keyword evidence="7 17" id="KW-0067">ATP-binding</keyword>
<gene>
    <name evidence="17" type="primary">nnrD</name>
    <name evidence="18" type="synonym">nnrE</name>
    <name evidence="22" type="ORF">CDO51_12060</name>
</gene>
<keyword evidence="11 18" id="KW-0413">Isomerase</keyword>
<feature type="binding site" evidence="17">
    <location>
        <position position="273"/>
    </location>
    <ligand>
        <name>(6S)-NADPHX</name>
        <dbReference type="ChEBI" id="CHEBI:64076"/>
    </ligand>
</feature>
<dbReference type="EC" id="4.2.1.136" evidence="19"/>
<evidence type="ECO:0000256" key="13">
    <source>
        <dbReference type="ARBA" id="ARBA00023268"/>
    </source>
</evidence>
<evidence type="ECO:0000256" key="12">
    <source>
        <dbReference type="ARBA" id="ARBA00023239"/>
    </source>
</evidence>
<evidence type="ECO:0000256" key="1">
    <source>
        <dbReference type="ARBA" id="ARBA00000013"/>
    </source>
</evidence>
<keyword evidence="9 18" id="KW-0630">Potassium</keyword>
<feature type="binding site" evidence="17">
    <location>
        <position position="391"/>
    </location>
    <ligand>
        <name>(6S)-NADPHX</name>
        <dbReference type="ChEBI" id="CHEBI:64076"/>
    </ligand>
</feature>
<evidence type="ECO:0000256" key="7">
    <source>
        <dbReference type="ARBA" id="ARBA00022840"/>
    </source>
</evidence>
<dbReference type="PANTHER" id="PTHR12592">
    <property type="entry name" value="ATP-DEPENDENT (S)-NAD(P)H-HYDRATE DEHYDRATASE FAMILY MEMBER"/>
    <property type="match status" value="1"/>
</dbReference>
<comment type="function">
    <text evidence="14 19">Bifunctional enzyme that catalyzes the epimerization of the S- and R-forms of NAD(P)HX and the dehydration of the S-form of NAD(P)HX at the expense of ADP, which is converted to AMP. This allows the repair of both epimers of NAD(P)HX, a damaged form of NAD(P)H that is a result of enzymatic or heat-dependent hydration.</text>
</comment>
<dbReference type="Pfam" id="PF01256">
    <property type="entry name" value="Carb_kinase"/>
    <property type="match status" value="1"/>
</dbReference>
<dbReference type="EC" id="5.1.99.6" evidence="19"/>
<evidence type="ECO:0000256" key="18">
    <source>
        <dbReference type="HAMAP-Rule" id="MF_01966"/>
    </source>
</evidence>
<comment type="catalytic activity">
    <reaction evidence="2 18 19">
        <text>(6R)-NADPHX = (6S)-NADPHX</text>
        <dbReference type="Rhea" id="RHEA:32227"/>
        <dbReference type="ChEBI" id="CHEBI:64076"/>
        <dbReference type="ChEBI" id="CHEBI:64077"/>
        <dbReference type="EC" id="5.1.99.6"/>
    </reaction>
</comment>
<evidence type="ECO:0000256" key="6">
    <source>
        <dbReference type="ARBA" id="ARBA00022741"/>
    </source>
</evidence>
<dbReference type="InterPro" id="IPR030677">
    <property type="entry name" value="Nnr"/>
</dbReference>
<feature type="binding site" evidence="17">
    <location>
        <position position="340"/>
    </location>
    <ligand>
        <name>(6S)-NADPHX</name>
        <dbReference type="ChEBI" id="CHEBI:64076"/>
    </ligand>
</feature>
<evidence type="ECO:0000256" key="16">
    <source>
        <dbReference type="ARBA" id="ARBA00049209"/>
    </source>
</evidence>
<dbReference type="AlphaFoldDB" id="A0A226BX87"/>
<dbReference type="EMBL" id="NIQC01000040">
    <property type="protein sequence ID" value="OWZ82809.1"/>
    <property type="molecule type" value="Genomic_DNA"/>
</dbReference>
<feature type="domain" description="YjeF C-terminal" evidence="20">
    <location>
        <begin position="238"/>
        <end position="517"/>
    </location>
</feature>
<comment type="similarity">
    <text evidence="3 19">In the N-terminal section; belongs to the NnrE/AIBP family.</text>
</comment>
<dbReference type="SUPFAM" id="SSF53613">
    <property type="entry name" value="Ribokinase-like"/>
    <property type="match status" value="1"/>
</dbReference>
<keyword evidence="5 18" id="KW-0479">Metal-binding</keyword>
<feature type="binding site" evidence="18">
    <location>
        <begin position="139"/>
        <end position="145"/>
    </location>
    <ligand>
        <name>(6S)-NADPHX</name>
        <dbReference type="ChEBI" id="CHEBI:64076"/>
    </ligand>
</feature>
<evidence type="ECO:0000313" key="23">
    <source>
        <dbReference type="Proteomes" id="UP000214588"/>
    </source>
</evidence>
<dbReference type="InterPro" id="IPR029056">
    <property type="entry name" value="Ribokinase-like"/>
</dbReference>
<feature type="binding site" evidence="18">
    <location>
        <position position="174"/>
    </location>
    <ligand>
        <name>K(+)</name>
        <dbReference type="ChEBI" id="CHEBI:29103"/>
    </ligand>
</feature>
<comment type="subunit">
    <text evidence="17">Homotetramer.</text>
</comment>
<dbReference type="GO" id="GO:0005524">
    <property type="term" value="F:ATP binding"/>
    <property type="evidence" value="ECO:0007669"/>
    <property type="project" value="UniProtKB-UniRule"/>
</dbReference>
<dbReference type="InterPro" id="IPR017953">
    <property type="entry name" value="Carbohydrate_kinase_pred_CS"/>
</dbReference>
<dbReference type="Gene3D" id="3.40.50.10260">
    <property type="entry name" value="YjeF N-terminal domain"/>
    <property type="match status" value="1"/>
</dbReference>
<evidence type="ECO:0000256" key="9">
    <source>
        <dbReference type="ARBA" id="ARBA00022958"/>
    </source>
</evidence>
<dbReference type="GO" id="GO:0110051">
    <property type="term" value="P:metabolite repair"/>
    <property type="evidence" value="ECO:0007669"/>
    <property type="project" value="TreeGrafter"/>
</dbReference>
<feature type="domain" description="YjeF N-terminal" evidence="21">
    <location>
        <begin position="15"/>
        <end position="228"/>
    </location>
</feature>
<dbReference type="GO" id="GO:0046496">
    <property type="term" value="P:nicotinamide nucleotide metabolic process"/>
    <property type="evidence" value="ECO:0007669"/>
    <property type="project" value="UniProtKB-UniRule"/>
</dbReference>
<accession>A0A226BX87</accession>
<comment type="catalytic activity">
    <reaction evidence="16 17 19">
        <text>(6S)-NADPHX + ADP = AMP + phosphate + NADPH + H(+)</text>
        <dbReference type="Rhea" id="RHEA:32235"/>
        <dbReference type="ChEBI" id="CHEBI:15378"/>
        <dbReference type="ChEBI" id="CHEBI:43474"/>
        <dbReference type="ChEBI" id="CHEBI:57783"/>
        <dbReference type="ChEBI" id="CHEBI:64076"/>
        <dbReference type="ChEBI" id="CHEBI:456215"/>
        <dbReference type="ChEBI" id="CHEBI:456216"/>
        <dbReference type="EC" id="4.2.1.136"/>
    </reaction>
</comment>
<name>A0A226BX87_9FIRM</name>
<evidence type="ECO:0000256" key="14">
    <source>
        <dbReference type="ARBA" id="ARBA00025153"/>
    </source>
</evidence>
<comment type="catalytic activity">
    <reaction evidence="1 18 19">
        <text>(6R)-NADHX = (6S)-NADHX</text>
        <dbReference type="Rhea" id="RHEA:32215"/>
        <dbReference type="ChEBI" id="CHEBI:64074"/>
        <dbReference type="ChEBI" id="CHEBI:64075"/>
        <dbReference type="EC" id="5.1.99.6"/>
    </reaction>
</comment>
<evidence type="ECO:0000256" key="11">
    <source>
        <dbReference type="ARBA" id="ARBA00023235"/>
    </source>
</evidence>
<evidence type="ECO:0000259" key="21">
    <source>
        <dbReference type="PROSITE" id="PS51385"/>
    </source>
</evidence>
<feature type="binding site" evidence="17">
    <location>
        <position position="457"/>
    </location>
    <ligand>
        <name>AMP</name>
        <dbReference type="ChEBI" id="CHEBI:456215"/>
    </ligand>
</feature>
<dbReference type="NCBIfam" id="TIGR00197">
    <property type="entry name" value="yjeF_nterm"/>
    <property type="match status" value="1"/>
</dbReference>
<feature type="binding site" evidence="18">
    <location>
        <position position="135"/>
    </location>
    <ligand>
        <name>K(+)</name>
        <dbReference type="ChEBI" id="CHEBI:29103"/>
    </ligand>
</feature>
<comment type="function">
    <text evidence="17">Catalyzes the dehydration of the S-form of NAD(P)HX at the expense of ADP, which is converted to AMP. Together with NAD(P)HX epimerase, which catalyzes the epimerization of the S- and R-forms, the enzyme allows the repair of both epimers of NAD(P)HX, a damaged form of NAD(P)H that is a result of enzymatic or heat-dependent hydration.</text>
</comment>
<evidence type="ECO:0000256" key="15">
    <source>
        <dbReference type="ARBA" id="ARBA00048238"/>
    </source>
</evidence>
<dbReference type="InterPro" id="IPR004443">
    <property type="entry name" value="YjeF_N_dom"/>
</dbReference>
<feature type="binding site" evidence="17">
    <location>
        <begin position="428"/>
        <end position="432"/>
    </location>
    <ligand>
        <name>AMP</name>
        <dbReference type="ChEBI" id="CHEBI:456215"/>
    </ligand>
</feature>
<dbReference type="PROSITE" id="PS51383">
    <property type="entry name" value="YJEF_C_3"/>
    <property type="match status" value="1"/>
</dbReference>
<feature type="binding site" evidence="17">
    <location>
        <position position="458"/>
    </location>
    <ligand>
        <name>(6S)-NADPHX</name>
        <dbReference type="ChEBI" id="CHEBI:64076"/>
    </ligand>
</feature>
<organism evidence="22 23">
    <name type="scientific">Natranaerobius trueperi</name>
    <dbReference type="NCBI Taxonomy" id="759412"/>
    <lineage>
        <taxon>Bacteria</taxon>
        <taxon>Bacillati</taxon>
        <taxon>Bacillota</taxon>
        <taxon>Clostridia</taxon>
        <taxon>Natranaerobiales</taxon>
        <taxon>Natranaerobiaceae</taxon>
        <taxon>Natranaerobius</taxon>
    </lineage>
</organism>
<comment type="caution">
    <text evidence="22">The sequence shown here is derived from an EMBL/GenBank/DDBJ whole genome shotgun (WGS) entry which is preliminary data.</text>
</comment>
<feature type="binding site" evidence="18">
    <location>
        <position position="171"/>
    </location>
    <ligand>
        <name>(6S)-NADPHX</name>
        <dbReference type="ChEBI" id="CHEBI:64076"/>
    </ligand>
</feature>
<dbReference type="InterPro" id="IPR000631">
    <property type="entry name" value="CARKD"/>
</dbReference>
<dbReference type="HAMAP" id="MF_01965">
    <property type="entry name" value="NADHX_dehydratase"/>
    <property type="match status" value="1"/>
</dbReference>
<evidence type="ECO:0000259" key="20">
    <source>
        <dbReference type="PROSITE" id="PS51383"/>
    </source>
</evidence>
<keyword evidence="10 17" id="KW-0520">NAD</keyword>
<evidence type="ECO:0000256" key="17">
    <source>
        <dbReference type="HAMAP-Rule" id="MF_01965"/>
    </source>
</evidence>
<reference evidence="22 23" key="1">
    <citation type="submission" date="2017-06" db="EMBL/GenBank/DDBJ databases">
        <title>Draft Genome Sequence of Natranaerobius trueperi halophilic, alkalithermophilic bacteria from soda lakes.</title>
        <authorList>
            <person name="Zhao B."/>
        </authorList>
    </citation>
    <scope>NUCLEOTIDE SEQUENCE [LARGE SCALE GENOMIC DNA]</scope>
    <source>
        <strain evidence="22 23">DSM 18760</strain>
    </source>
</reference>
<dbReference type="GO" id="GO:0046872">
    <property type="term" value="F:metal ion binding"/>
    <property type="evidence" value="ECO:0007669"/>
    <property type="project" value="UniProtKB-UniRule"/>
</dbReference>
<evidence type="ECO:0000256" key="5">
    <source>
        <dbReference type="ARBA" id="ARBA00022723"/>
    </source>
</evidence>
<dbReference type="Pfam" id="PF03853">
    <property type="entry name" value="YjeF_N"/>
    <property type="match status" value="1"/>
</dbReference>
<keyword evidence="13" id="KW-0511">Multifunctional enzyme</keyword>
<dbReference type="PROSITE" id="PS01050">
    <property type="entry name" value="YJEF_C_2"/>
    <property type="match status" value="1"/>
</dbReference>
<evidence type="ECO:0000256" key="10">
    <source>
        <dbReference type="ARBA" id="ARBA00023027"/>
    </source>
</evidence>
<dbReference type="InterPro" id="IPR036652">
    <property type="entry name" value="YjeF_N_dom_sf"/>
</dbReference>
<comment type="similarity">
    <text evidence="17">Belongs to the NnrD/CARKD family.</text>
</comment>
<comment type="cofactor">
    <cofactor evidence="18 19">
        <name>K(+)</name>
        <dbReference type="ChEBI" id="CHEBI:29103"/>
    </cofactor>
    <text evidence="18 19">Binds 1 potassium ion per subunit.</text>
</comment>
<dbReference type="CDD" id="cd01171">
    <property type="entry name" value="YXKO-related"/>
    <property type="match status" value="1"/>
</dbReference>
<protein>
    <recommendedName>
        <fullName evidence="19">Bifunctional NAD(P)H-hydrate repair enzyme</fullName>
    </recommendedName>
    <alternativeName>
        <fullName evidence="19">Nicotinamide nucleotide repair protein</fullName>
    </alternativeName>
    <domain>
        <recommendedName>
            <fullName evidence="19">ADP-dependent (S)-NAD(P)H-hydrate dehydratase</fullName>
            <ecNumber evidence="19">4.2.1.136</ecNumber>
        </recommendedName>
        <alternativeName>
            <fullName evidence="19">ADP-dependent NAD(P)HX dehydratase</fullName>
        </alternativeName>
    </domain>
    <domain>
        <recommendedName>
            <fullName evidence="19">NAD(P)H-hydrate epimerase</fullName>
            <ecNumber evidence="19">5.1.99.6</ecNumber>
        </recommendedName>
    </domain>
</protein>
<evidence type="ECO:0000256" key="2">
    <source>
        <dbReference type="ARBA" id="ARBA00000909"/>
    </source>
</evidence>
<dbReference type="NCBIfam" id="TIGR00196">
    <property type="entry name" value="yjeF_cterm"/>
    <property type="match status" value="1"/>
</dbReference>
<sequence length="536" mass="57151">MMGGDKMQVVTPKEMNQIDNLAISDASVPGVILMENAANAVTNIVLKKLSTNDPVIVIIAGSGNNGGDGFAIARQLASIGINVQLFFVGKEENLTGDARTNWEIIRKRDDITIHKEINDFSNIKNLTTQADVIIDALLGTGLTGEPREPHKTSIEIVNEAKIDQNIVISVDIPSGVNGHTGAVESVAIDADITITFALPKVGLLLYPAKSYVGKLYVAPIGIPEWVTNSVTSDYRFLTMETISSLIPKRKGDSFKGDFGKSLIIAGSKNMLGAGVLTAHGVLMSGSGLTTLAVPESEVQTVQSKLTEEVMTLGLPSDNGKITEIDEVIVKSYDVIAIGPGLGQHKGTKKVVKSVLKNSTKPLVLDADALNVLQDESELLAITEAEKVVTPHIGEFSRLTGYTIEEIKYNSFELALKFACDWNSVVVLKGSPTIITTPEKELYINNTGNPGMATGGCGDVLTGVITSLIGQGLSVKKASILGVYLHGLAGDLAKESLGVYGMKAGDLVNNLSKGLCYLQEYKSSKKRRGRIKCLQEI</sequence>
<keyword evidence="12 17" id="KW-0456">Lyase</keyword>
<evidence type="ECO:0000256" key="4">
    <source>
        <dbReference type="ARBA" id="ARBA00009524"/>
    </source>
</evidence>
<dbReference type="PANTHER" id="PTHR12592:SF0">
    <property type="entry name" value="ATP-DEPENDENT (S)-NAD(P)H-HYDRATE DEHYDRATASE"/>
    <property type="match status" value="1"/>
</dbReference>
<evidence type="ECO:0000256" key="8">
    <source>
        <dbReference type="ARBA" id="ARBA00022857"/>
    </source>
</evidence>
<comment type="function">
    <text evidence="18">Catalyzes the epimerization of the S- and R-forms of NAD(P)HX, a damaged form of NAD(P)H that is a result of enzymatic or heat-dependent hydration. This is a prerequisite for the S-specific NAD(P)H-hydrate dehydratase to allow the repair of both epimers of NAD(P)HX.</text>
</comment>
<dbReference type="Proteomes" id="UP000214588">
    <property type="component" value="Unassembled WGS sequence"/>
</dbReference>
<evidence type="ECO:0000256" key="3">
    <source>
        <dbReference type="ARBA" id="ARBA00006001"/>
    </source>
</evidence>
<comment type="cofactor">
    <cofactor evidence="17">
        <name>Mg(2+)</name>
        <dbReference type="ChEBI" id="CHEBI:18420"/>
    </cofactor>
</comment>
<evidence type="ECO:0000313" key="22">
    <source>
        <dbReference type="EMBL" id="OWZ82809.1"/>
    </source>
</evidence>
<keyword evidence="23" id="KW-1185">Reference proteome</keyword>
<feature type="binding site" evidence="18">
    <location>
        <position position="65"/>
    </location>
    <ligand>
        <name>K(+)</name>
        <dbReference type="ChEBI" id="CHEBI:29103"/>
    </ligand>
</feature>
<comment type="similarity">
    <text evidence="4 19">In the C-terminal section; belongs to the NnrD/CARKD family.</text>
</comment>
<keyword evidence="8 17" id="KW-0521">NADP</keyword>
<evidence type="ECO:0000256" key="19">
    <source>
        <dbReference type="PIRNR" id="PIRNR017184"/>
    </source>
</evidence>
<dbReference type="HAMAP" id="MF_01966">
    <property type="entry name" value="NADHX_epimerase"/>
    <property type="match status" value="1"/>
</dbReference>
<comment type="caution">
    <text evidence="18">Lacks conserved residue(s) required for the propagation of feature annotation.</text>
</comment>
<dbReference type="PROSITE" id="PS51385">
    <property type="entry name" value="YJEF_N"/>
    <property type="match status" value="1"/>
</dbReference>
<keyword evidence="6 17" id="KW-0547">Nucleotide-binding</keyword>
<comment type="catalytic activity">
    <reaction evidence="15 17 19">
        <text>(6S)-NADHX + ADP = AMP + phosphate + NADH + H(+)</text>
        <dbReference type="Rhea" id="RHEA:32223"/>
        <dbReference type="ChEBI" id="CHEBI:15378"/>
        <dbReference type="ChEBI" id="CHEBI:43474"/>
        <dbReference type="ChEBI" id="CHEBI:57945"/>
        <dbReference type="ChEBI" id="CHEBI:64074"/>
        <dbReference type="ChEBI" id="CHEBI:456215"/>
        <dbReference type="ChEBI" id="CHEBI:456216"/>
        <dbReference type="EC" id="4.2.1.136"/>
    </reaction>
</comment>